<evidence type="ECO:0000256" key="1">
    <source>
        <dbReference type="SAM" id="MobiDB-lite"/>
    </source>
</evidence>
<comment type="caution">
    <text evidence="2">The sequence shown here is derived from an EMBL/GenBank/DDBJ whole genome shotgun (WGS) entry which is preliminary data.</text>
</comment>
<dbReference type="AlphaFoldDB" id="A0A2C5YNV2"/>
<dbReference type="Proteomes" id="UP000226431">
    <property type="component" value="Unassembled WGS sequence"/>
</dbReference>
<reference evidence="2 3" key="1">
    <citation type="submission" date="2017-06" db="EMBL/GenBank/DDBJ databases">
        <title>Ant-infecting Ophiocordyceps genomes reveal a high diversity of potential behavioral manipulation genes and a possible major role for enterotoxins.</title>
        <authorList>
            <person name="De Bekker C."/>
            <person name="Evans H.C."/>
            <person name="Brachmann A."/>
            <person name="Hughes D.P."/>
        </authorList>
    </citation>
    <scope>NUCLEOTIDE SEQUENCE [LARGE SCALE GENOMIC DNA]</scope>
    <source>
        <strain evidence="2 3">Map16</strain>
    </source>
</reference>
<dbReference type="EMBL" id="NJES01000810">
    <property type="protein sequence ID" value="PHH69190.1"/>
    <property type="molecule type" value="Genomic_DNA"/>
</dbReference>
<evidence type="ECO:0000313" key="3">
    <source>
        <dbReference type="Proteomes" id="UP000226431"/>
    </source>
</evidence>
<gene>
    <name evidence="2" type="ORF">CDD80_6956</name>
</gene>
<protein>
    <submittedName>
        <fullName evidence="2">Uncharacterized protein</fullName>
    </submittedName>
</protein>
<feature type="region of interest" description="Disordered" evidence="1">
    <location>
        <begin position="1"/>
        <end position="62"/>
    </location>
</feature>
<organism evidence="2 3">
    <name type="scientific">Ophiocordyceps camponoti-rufipedis</name>
    <dbReference type="NCBI Taxonomy" id="2004952"/>
    <lineage>
        <taxon>Eukaryota</taxon>
        <taxon>Fungi</taxon>
        <taxon>Dikarya</taxon>
        <taxon>Ascomycota</taxon>
        <taxon>Pezizomycotina</taxon>
        <taxon>Sordariomycetes</taxon>
        <taxon>Hypocreomycetidae</taxon>
        <taxon>Hypocreales</taxon>
        <taxon>Ophiocordycipitaceae</taxon>
        <taxon>Ophiocordyceps</taxon>
    </lineage>
</organism>
<feature type="compositionally biased region" description="Polar residues" evidence="1">
    <location>
        <begin position="28"/>
        <end position="41"/>
    </location>
</feature>
<proteinExistence type="predicted"/>
<accession>A0A2C5YNV2</accession>
<sequence>MSDAAHHPGRGRRQKVEEVDGASDDPGHNNQQIRSLPSASSGALVHHSSRKPRFVKTPRSRDKATSAAALLWLQKQRSQEMLATASVCGVAAA</sequence>
<feature type="compositionally biased region" description="Basic residues" evidence="1">
    <location>
        <begin position="47"/>
        <end position="58"/>
    </location>
</feature>
<keyword evidence="3" id="KW-1185">Reference proteome</keyword>
<evidence type="ECO:0000313" key="2">
    <source>
        <dbReference type="EMBL" id="PHH69190.1"/>
    </source>
</evidence>
<name>A0A2C5YNV2_9HYPO</name>